<comment type="caution">
    <text evidence="1">The sequence shown here is derived from an EMBL/GenBank/DDBJ whole genome shotgun (WGS) entry which is preliminary data.</text>
</comment>
<dbReference type="EMBL" id="AAGCDT010000018">
    <property type="protein sequence ID" value="EBM3286218.1"/>
    <property type="molecule type" value="Genomic_DNA"/>
</dbReference>
<sequence length="75" mass="8679">MTNNEIKYITMEQIRDTRSRAPKASSPRKMVLLRLDEDEFAVLDGMAKEESRSRSNMARLLYLRGMKEIKGSKGE</sequence>
<organism evidence="1">
    <name type="scientific">Salmonella enterica</name>
    <name type="common">Salmonella choleraesuis</name>
    <dbReference type="NCBI Taxonomy" id="28901"/>
    <lineage>
        <taxon>Bacteria</taxon>
        <taxon>Pseudomonadati</taxon>
        <taxon>Pseudomonadota</taxon>
        <taxon>Gammaproteobacteria</taxon>
        <taxon>Enterobacterales</taxon>
        <taxon>Enterobacteriaceae</taxon>
        <taxon>Salmonella</taxon>
    </lineage>
</organism>
<evidence type="ECO:0000313" key="1">
    <source>
        <dbReference type="EMBL" id="EBM3286218.1"/>
    </source>
</evidence>
<gene>
    <name evidence="1" type="ORF">DXI57_24045</name>
</gene>
<dbReference type="AlphaFoldDB" id="A0A5T5VWI3"/>
<proteinExistence type="predicted"/>
<evidence type="ECO:0008006" key="2">
    <source>
        <dbReference type="Google" id="ProtNLM"/>
    </source>
</evidence>
<accession>A0A5T5VWI3</accession>
<name>A0A5T5VWI3_SALER</name>
<reference evidence="1" key="1">
    <citation type="submission" date="2018-07" db="EMBL/GenBank/DDBJ databases">
        <authorList>
            <consortium name="PulseNet: The National Subtyping Network for Foodborne Disease Surveillance"/>
            <person name="Tarr C.L."/>
            <person name="Trees E."/>
            <person name="Katz L.S."/>
            <person name="Carleton-Romer H.A."/>
            <person name="Stroika S."/>
            <person name="Kucerova Z."/>
            <person name="Roache K.F."/>
            <person name="Sabol A.L."/>
            <person name="Besser J."/>
            <person name="Gerner-Smidt P."/>
        </authorList>
    </citation>
    <scope>NUCLEOTIDE SEQUENCE</scope>
    <source>
        <strain evidence="1">PNUSAS047368</strain>
    </source>
</reference>
<protein>
    <recommendedName>
        <fullName evidence="2">CopG family transcriptional regulator</fullName>
    </recommendedName>
</protein>